<evidence type="ECO:0000256" key="1">
    <source>
        <dbReference type="SAM" id="MobiDB-lite"/>
    </source>
</evidence>
<evidence type="ECO:0000313" key="2">
    <source>
        <dbReference type="EMBL" id="SPF41963.1"/>
    </source>
</evidence>
<dbReference type="AlphaFoldDB" id="A0A2U3KQM9"/>
<dbReference type="Proteomes" id="UP000238701">
    <property type="component" value="Unassembled WGS sequence"/>
</dbReference>
<protein>
    <submittedName>
        <fullName evidence="2">Uncharacterized protein</fullName>
    </submittedName>
</protein>
<reference evidence="3" key="1">
    <citation type="submission" date="2018-02" db="EMBL/GenBank/DDBJ databases">
        <authorList>
            <person name="Hausmann B."/>
        </authorList>
    </citation>
    <scope>NUCLEOTIDE SEQUENCE [LARGE SCALE GENOMIC DNA]</scope>
    <source>
        <strain evidence="3">Peat soil MAG SbA1</strain>
    </source>
</reference>
<organism evidence="2 3">
    <name type="scientific">Candidatus Sulfotelmatobacter kueseliae</name>
    <dbReference type="NCBI Taxonomy" id="2042962"/>
    <lineage>
        <taxon>Bacteria</taxon>
        <taxon>Pseudomonadati</taxon>
        <taxon>Acidobacteriota</taxon>
        <taxon>Terriglobia</taxon>
        <taxon>Terriglobales</taxon>
        <taxon>Candidatus Korobacteraceae</taxon>
        <taxon>Candidatus Sulfotelmatobacter</taxon>
    </lineage>
</organism>
<accession>A0A2U3KQM9</accession>
<evidence type="ECO:0000313" key="3">
    <source>
        <dbReference type="Proteomes" id="UP000238701"/>
    </source>
</evidence>
<gene>
    <name evidence="2" type="ORF">SBA1_410009</name>
</gene>
<sequence length="79" mass="8860">MRQAKSFTISNEILAEIANTKGTGSTSERVNELLKRALDVERRERLARDAAEFFANGREGADRERAAYQKSSKQTLSRG</sequence>
<dbReference type="EMBL" id="OMOD01000135">
    <property type="protein sequence ID" value="SPF41963.1"/>
    <property type="molecule type" value="Genomic_DNA"/>
</dbReference>
<feature type="region of interest" description="Disordered" evidence="1">
    <location>
        <begin position="58"/>
        <end position="79"/>
    </location>
</feature>
<name>A0A2U3KQM9_9BACT</name>
<proteinExistence type="predicted"/>
<feature type="compositionally biased region" description="Polar residues" evidence="1">
    <location>
        <begin position="69"/>
        <end position="79"/>
    </location>
</feature>